<dbReference type="AlphaFoldDB" id="A0A8S8XE65"/>
<dbReference type="Pfam" id="PF09982">
    <property type="entry name" value="LpxR"/>
    <property type="match status" value="1"/>
</dbReference>
<dbReference type="InterPro" id="IPR037107">
    <property type="entry name" value="Put_OMP_sf"/>
</dbReference>
<feature type="signal peptide" evidence="1">
    <location>
        <begin position="1"/>
        <end position="25"/>
    </location>
</feature>
<sequence length="356" mass="38796">MKYAFAPVALAAFVAVTAIAPRAQAEEGGGTFSLLVENDFFGSEHTDKHYSQGFRFVWSPSKSEIYPWGGDQGVAANLARLVPGFVPEDAKAKVRVAYSLGQSLFTPTDLRRANPDPNDRPYAGWLYGGITLVSEVNRDQQDRLTQFDSVGIDLGIVGPGALGKQTQRAFHRFLGGDQVIPKGWDRQLKDEPGILLTYDKKWRFVVPVFSGESHGFALDATPSIGANLGNVYTGASAGIMFRFGQSLPDDYGPPRVRPGLAGSDFIERPAQDRTFGWYLFAGVEGRAVAQNIFLDGNSFRDSPSVDKKTLVADFQAGVAVLVGGMRITYTQILRTREFNHQRGNDNFGAVGISANF</sequence>
<evidence type="ECO:0000313" key="3">
    <source>
        <dbReference type="Proteomes" id="UP000681075"/>
    </source>
</evidence>
<feature type="chain" id="PRO_5035889334" evidence="1">
    <location>
        <begin position="26"/>
        <end position="356"/>
    </location>
</feature>
<evidence type="ECO:0000256" key="1">
    <source>
        <dbReference type="SAM" id="SignalP"/>
    </source>
</evidence>
<dbReference type="EMBL" id="BOPV01000001">
    <property type="protein sequence ID" value="GIL39400.1"/>
    <property type="molecule type" value="Genomic_DNA"/>
</dbReference>
<comment type="caution">
    <text evidence="2">The sequence shown here is derived from an EMBL/GenBank/DDBJ whole genome shotgun (WGS) entry which is preliminary data.</text>
</comment>
<dbReference type="Proteomes" id="UP000681075">
    <property type="component" value="Unassembled WGS sequence"/>
</dbReference>
<accession>A0A8S8XE65</accession>
<gene>
    <name evidence="2" type="ORF">TMPK1_16370</name>
</gene>
<dbReference type="InterPro" id="IPR018707">
    <property type="entry name" value="LpxR"/>
</dbReference>
<reference evidence="2" key="1">
    <citation type="submission" date="2021-02" db="EMBL/GenBank/DDBJ databases">
        <title>Genome sequence of Rhodospirillales sp. strain TMPK1 isolated from soil.</title>
        <authorList>
            <person name="Nakai R."/>
            <person name="Kusada H."/>
            <person name="Tamaki H."/>
        </authorList>
    </citation>
    <scope>NUCLEOTIDE SEQUENCE</scope>
    <source>
        <strain evidence="2">TMPK1</strain>
    </source>
</reference>
<keyword evidence="1" id="KW-0732">Signal</keyword>
<evidence type="ECO:0000313" key="2">
    <source>
        <dbReference type="EMBL" id="GIL39400.1"/>
    </source>
</evidence>
<organism evidence="2 3">
    <name type="scientific">Roseiterribacter gracilis</name>
    <dbReference type="NCBI Taxonomy" id="2812848"/>
    <lineage>
        <taxon>Bacteria</taxon>
        <taxon>Pseudomonadati</taxon>
        <taxon>Pseudomonadota</taxon>
        <taxon>Alphaproteobacteria</taxon>
        <taxon>Rhodospirillales</taxon>
        <taxon>Roseiterribacteraceae</taxon>
        <taxon>Roseiterribacter</taxon>
    </lineage>
</organism>
<keyword evidence="3" id="KW-1185">Reference proteome</keyword>
<dbReference type="Gene3D" id="2.40.128.140">
    <property type="entry name" value="Outer membrane protein"/>
    <property type="match status" value="1"/>
</dbReference>
<dbReference type="RefSeq" id="WP_420242505.1">
    <property type="nucleotide sequence ID" value="NZ_BOPV01000001.1"/>
</dbReference>
<name>A0A8S8XE65_9PROT</name>
<proteinExistence type="predicted"/>
<protein>
    <submittedName>
        <fullName evidence="2">Membrane protein</fullName>
    </submittedName>
</protein>